<feature type="compositionally biased region" description="Pro residues" evidence="1">
    <location>
        <begin position="538"/>
        <end position="547"/>
    </location>
</feature>
<sequence>MMERQAGTGSDSTNIEWRSSVLHPLSSTVHQNRAKAVNGTSSVLQLGDLSSILHEDQEVMIAAISPTSSKQAELGLATNENVEDTASQQELHFIAFRHSDVELSEWAEHQNSKKLLNFAKALQPSDRLVSVADASQHPTIQLSHTSFDTTAHQLLDMEQSVSQHATLYLEHPTFEQSAQQYYHHSSEQLPTEHSIGEQDDVPQSITTRCGKDLQLSDPQQVSDVDFKNSYSASLTNNLPHGIAESEEYRDHRSDDASLSSESSNAARADIYKRQQADQAAPASTLGGPSLEESTRSHDDHEQTTPGMSDGEPDRRRSVHSQSGETLKVNTAERAPPASLGDDSAFPRCDENGVSRASPRATVASNVSGYHSADRSSRRSDATPTDKPSADLAKPHSELADALVSRSREVAAWPMAAVATRKQPPEGAAMDGDWNNHASTSEALADETVVRRTRRPLSAESSSSSVGTVDSLTVRVALLLGEDASDLVGSSSSRTGTRASRSADDGSHDDRLVTAQLHDRDDGRVAAPSRSIRRRAGARPPPPTRGRL</sequence>
<evidence type="ECO:0000313" key="3">
    <source>
        <dbReference type="RefSeq" id="XP_014665501.1"/>
    </source>
</evidence>
<feature type="compositionally biased region" description="Basic and acidic residues" evidence="1">
    <location>
        <begin position="500"/>
        <end position="523"/>
    </location>
</feature>
<feature type="region of interest" description="Disordered" evidence="1">
    <location>
        <begin position="273"/>
        <end position="395"/>
    </location>
</feature>
<feature type="compositionally biased region" description="Basic and acidic residues" evidence="1">
    <location>
        <begin position="292"/>
        <end position="302"/>
    </location>
</feature>
<feature type="compositionally biased region" description="Polar residues" evidence="1">
    <location>
        <begin position="319"/>
        <end position="328"/>
    </location>
</feature>
<protein>
    <submittedName>
        <fullName evidence="3">Uncharacterized protein LOC106807621</fullName>
    </submittedName>
</protein>
<proteinExistence type="predicted"/>
<organism evidence="2 3">
    <name type="scientific">Priapulus caudatus</name>
    <name type="common">Priapulid worm</name>
    <dbReference type="NCBI Taxonomy" id="37621"/>
    <lineage>
        <taxon>Eukaryota</taxon>
        <taxon>Metazoa</taxon>
        <taxon>Ecdysozoa</taxon>
        <taxon>Scalidophora</taxon>
        <taxon>Priapulida</taxon>
        <taxon>Priapulimorpha</taxon>
        <taxon>Priapulimorphida</taxon>
        <taxon>Priapulidae</taxon>
        <taxon>Priapulus</taxon>
    </lineage>
</organism>
<accession>A0ABM1DZY0</accession>
<feature type="region of interest" description="Disordered" evidence="1">
    <location>
        <begin position="421"/>
        <end position="467"/>
    </location>
</feature>
<gene>
    <name evidence="3" type="primary">LOC106807621</name>
</gene>
<feature type="compositionally biased region" description="Basic and acidic residues" evidence="1">
    <location>
        <begin position="371"/>
        <end position="380"/>
    </location>
</feature>
<reference evidence="3" key="1">
    <citation type="submission" date="2025-08" db="UniProtKB">
        <authorList>
            <consortium name="RefSeq"/>
        </authorList>
    </citation>
    <scope>IDENTIFICATION</scope>
</reference>
<feature type="region of interest" description="Disordered" evidence="1">
    <location>
        <begin position="179"/>
        <end position="203"/>
    </location>
</feature>
<keyword evidence="2" id="KW-1185">Reference proteome</keyword>
<feature type="compositionally biased region" description="Low complexity" evidence="1">
    <location>
        <begin position="488"/>
        <end position="499"/>
    </location>
</feature>
<name>A0ABM1DZY0_PRICU</name>
<dbReference type="RefSeq" id="XP_014665501.1">
    <property type="nucleotide sequence ID" value="XM_014810015.1"/>
</dbReference>
<feature type="region of interest" description="Disordered" evidence="1">
    <location>
        <begin position="482"/>
        <end position="547"/>
    </location>
</feature>
<feature type="compositionally biased region" description="Polar residues" evidence="1">
    <location>
        <begin position="179"/>
        <end position="191"/>
    </location>
</feature>
<evidence type="ECO:0000256" key="1">
    <source>
        <dbReference type="SAM" id="MobiDB-lite"/>
    </source>
</evidence>
<dbReference type="GeneID" id="106807621"/>
<evidence type="ECO:0000313" key="2">
    <source>
        <dbReference type="Proteomes" id="UP000695022"/>
    </source>
</evidence>
<dbReference type="Proteomes" id="UP000695022">
    <property type="component" value="Unplaced"/>
</dbReference>